<evidence type="ECO:0000256" key="13">
    <source>
        <dbReference type="ARBA" id="ARBA00023152"/>
    </source>
</evidence>
<dbReference type="InterPro" id="IPR015813">
    <property type="entry name" value="Pyrv/PenolPyrv_kinase-like_dom"/>
</dbReference>
<accession>A0A7J7FB84</accession>
<reference evidence="21 22" key="1">
    <citation type="journal article" date="2020" name="Mol. Biol. Evol.">
        <title>Interspecific Gene Flow and the Evolution of Specialization in Black and White Rhinoceros.</title>
        <authorList>
            <person name="Moodley Y."/>
            <person name="Westbury M.V."/>
            <person name="Russo I.M."/>
            <person name="Gopalakrishnan S."/>
            <person name="Rakotoarivelo A."/>
            <person name="Olsen R.A."/>
            <person name="Prost S."/>
            <person name="Tunstall T."/>
            <person name="Ryder O.A."/>
            <person name="Dalen L."/>
            <person name="Bruford M.W."/>
        </authorList>
    </citation>
    <scope>NUCLEOTIDE SEQUENCE [LARGE SCALE GENOMIC DNA]</scope>
    <source>
        <strain evidence="21">SBR-YM</strain>
        <tissue evidence="21">Skin</tissue>
    </source>
</reference>
<dbReference type="Pfam" id="PF02887">
    <property type="entry name" value="PK_C"/>
    <property type="match status" value="1"/>
</dbReference>
<dbReference type="Proteomes" id="UP000551758">
    <property type="component" value="Unassembled WGS sequence"/>
</dbReference>
<proteinExistence type="inferred from homology"/>
<feature type="compositionally biased region" description="Basic and acidic residues" evidence="18">
    <location>
        <begin position="31"/>
        <end position="40"/>
    </location>
</feature>
<evidence type="ECO:0000256" key="12">
    <source>
        <dbReference type="ARBA" id="ARBA00022958"/>
    </source>
</evidence>
<dbReference type="PANTHER" id="PTHR11817">
    <property type="entry name" value="PYRUVATE KINASE"/>
    <property type="match status" value="1"/>
</dbReference>
<dbReference type="EC" id="2.7.1.40" evidence="17"/>
<keyword evidence="6 17" id="KW-0808">Transferase</keyword>
<evidence type="ECO:0000256" key="10">
    <source>
        <dbReference type="ARBA" id="ARBA00022840"/>
    </source>
</evidence>
<evidence type="ECO:0000259" key="20">
    <source>
        <dbReference type="Pfam" id="PF02887"/>
    </source>
</evidence>
<keyword evidence="7" id="KW-0479">Metal-binding</keyword>
<feature type="domain" description="Pyruvate kinase C-terminal" evidence="20">
    <location>
        <begin position="508"/>
        <end position="626"/>
    </location>
</feature>
<keyword evidence="8" id="KW-0547">Nucleotide-binding</keyword>
<evidence type="ECO:0000256" key="5">
    <source>
        <dbReference type="ARBA" id="ARBA00022533"/>
    </source>
</evidence>
<dbReference type="SUPFAM" id="SSF50800">
    <property type="entry name" value="PK beta-barrel domain-like"/>
    <property type="match status" value="1"/>
</dbReference>
<dbReference type="SUPFAM" id="SSF52935">
    <property type="entry name" value="PK C-terminal domain-like"/>
    <property type="match status" value="1"/>
</dbReference>
<evidence type="ECO:0000256" key="17">
    <source>
        <dbReference type="RuleBase" id="RU000504"/>
    </source>
</evidence>
<evidence type="ECO:0000256" key="9">
    <source>
        <dbReference type="ARBA" id="ARBA00022777"/>
    </source>
</evidence>
<dbReference type="FunFam" id="3.20.20.60:FF:000025">
    <property type="entry name" value="Pyruvate kinase"/>
    <property type="match status" value="1"/>
</dbReference>
<evidence type="ECO:0000256" key="4">
    <source>
        <dbReference type="ARBA" id="ARBA00008663"/>
    </source>
</evidence>
<comment type="pathway">
    <text evidence="3 17">Carbohydrate degradation; glycolysis; pyruvate from D-glyceraldehyde 3-phosphate: step 5/5.</text>
</comment>
<dbReference type="GO" id="GO:0000287">
    <property type="term" value="F:magnesium ion binding"/>
    <property type="evidence" value="ECO:0007669"/>
    <property type="project" value="InterPro"/>
</dbReference>
<evidence type="ECO:0000256" key="16">
    <source>
        <dbReference type="ARBA" id="ARBA00057695"/>
    </source>
</evidence>
<name>A0A7J7FB84_DICBM</name>
<evidence type="ECO:0000256" key="2">
    <source>
        <dbReference type="ARBA" id="ARBA00001958"/>
    </source>
</evidence>
<dbReference type="Pfam" id="PF00224">
    <property type="entry name" value="PK"/>
    <property type="match status" value="1"/>
</dbReference>
<feature type="compositionally biased region" description="Polar residues" evidence="18">
    <location>
        <begin position="43"/>
        <end position="55"/>
    </location>
</feature>
<dbReference type="GO" id="GO:0030955">
    <property type="term" value="F:potassium ion binding"/>
    <property type="evidence" value="ECO:0007669"/>
    <property type="project" value="InterPro"/>
</dbReference>
<comment type="function">
    <text evidence="16">Catalyzes the final rate-limiting step of glycolysis by mediating the transfer of a phosphoryl group from phosphoenolpyruvate (PEP) to ADP, generating ATP. The ratio between the highly active tetrameric form and nearly inactive dimeric form determines whether glucose carbons are channeled to biosynthetic processes or used for glycolytic ATP production. The transition between the 2 forms contributes to the control of glycolysis and is important for tumor cell proliferation and survival.</text>
</comment>
<evidence type="ECO:0000256" key="8">
    <source>
        <dbReference type="ARBA" id="ARBA00022741"/>
    </source>
</evidence>
<feature type="region of interest" description="Disordered" evidence="18">
    <location>
        <begin position="20"/>
        <end position="58"/>
    </location>
</feature>
<feature type="non-terminal residue" evidence="21">
    <location>
        <position position="1"/>
    </location>
</feature>
<evidence type="ECO:0000256" key="11">
    <source>
        <dbReference type="ARBA" id="ARBA00022842"/>
    </source>
</evidence>
<sequence length="629" mass="68479">ESLGAATTWIPGYSGQTLLSSERSLQVGPRSHPEPKKEHYVTGSPSPENTRTSEAMSKPHSDVGTAFIQTQQLHAAMADTFLEHMCRLDIDSPPITARNTGIICTIGPASRSVETLKEMIKSGMNVARLNFSHGTHEYHAETIKNVRTATESFASDPILYRPVAVALDTKGPEIRTGLIKGSGTAEVELKKGATLKITLDNAYMEKCDEHILWLDYKNICKVVDVGSKIFVDDGLISLQVKEKGPDFLVTEVENGGSLGSKKGVNLPGAAVDLPAVSEKDIQDLKFGVEQDVDMVFASFIRKAADVHAVRKVLGDKGKNIKIISKIENHEGVRRFDEILEASDGIMVARGDLGIEIPAEKVFLAQKMMIGRCNRAGKPMLESMIKKPRPTRAEGSDVANAVLDGADCIMLSGETAKGDYPLEAVRMQHLIAREAEAAMFHRQMFEELVRASSHSTDLMEAMAMGSVQASYKCLAAALIIAREAEAAIYHLQLFEELRRLAPITSDPTEAAAVGAVEASFKCCSGAIIVLTKSGRSAHQVARYRPRAPIIAVTRNHQTARQAHLYRGIFPVVCKDPVQEAWAEDVDLRVNLAMNVGKARGFFKKGDVVIVLTGWRPGSGFTNTMRVVPVP</sequence>
<keyword evidence="9 17" id="KW-0418">Kinase</keyword>
<dbReference type="InterPro" id="IPR011037">
    <property type="entry name" value="Pyrv_Knase-like_insert_dom_sf"/>
</dbReference>
<keyword evidence="12" id="KW-0630">Potassium</keyword>
<dbReference type="SUPFAM" id="SSF51621">
    <property type="entry name" value="Phosphoenolpyruvate/pyruvate domain"/>
    <property type="match status" value="1"/>
</dbReference>
<dbReference type="CDD" id="cd00288">
    <property type="entry name" value="Pyruvate_Kinase"/>
    <property type="match status" value="1"/>
</dbReference>
<dbReference type="Gene3D" id="3.40.1380.20">
    <property type="entry name" value="Pyruvate kinase, C-terminal domain"/>
    <property type="match status" value="3"/>
</dbReference>
<gene>
    <name evidence="21" type="ORF">HPG69_001733</name>
</gene>
<dbReference type="FunFam" id="3.40.1380.20:FF:000002">
    <property type="entry name" value="Pyruvate kinase"/>
    <property type="match status" value="1"/>
</dbReference>
<evidence type="ECO:0000259" key="19">
    <source>
        <dbReference type="Pfam" id="PF00224"/>
    </source>
</evidence>
<evidence type="ECO:0000256" key="18">
    <source>
        <dbReference type="SAM" id="MobiDB-lite"/>
    </source>
</evidence>
<evidence type="ECO:0000256" key="14">
    <source>
        <dbReference type="ARBA" id="ARBA00023317"/>
    </source>
</evidence>
<evidence type="ECO:0000256" key="15">
    <source>
        <dbReference type="ARBA" id="ARBA00048152"/>
    </source>
</evidence>
<comment type="caution">
    <text evidence="21">The sequence shown here is derived from an EMBL/GenBank/DDBJ whole genome shotgun (WGS) entry which is preliminary data.</text>
</comment>
<dbReference type="PROSITE" id="PS00110">
    <property type="entry name" value="PYRUVATE_KINASE"/>
    <property type="match status" value="1"/>
</dbReference>
<evidence type="ECO:0000313" key="22">
    <source>
        <dbReference type="Proteomes" id="UP000551758"/>
    </source>
</evidence>
<evidence type="ECO:0000256" key="3">
    <source>
        <dbReference type="ARBA" id="ARBA00004997"/>
    </source>
</evidence>
<dbReference type="Gene3D" id="3.20.20.60">
    <property type="entry name" value="Phosphoenolpyruvate-binding domains"/>
    <property type="match status" value="1"/>
</dbReference>
<evidence type="ECO:0000256" key="1">
    <source>
        <dbReference type="ARBA" id="ARBA00001946"/>
    </source>
</evidence>
<dbReference type="PRINTS" id="PR01050">
    <property type="entry name" value="PYRUVTKNASE"/>
</dbReference>
<organism evidence="21 22">
    <name type="scientific">Diceros bicornis minor</name>
    <name type="common">South-central black rhinoceros</name>
    <dbReference type="NCBI Taxonomy" id="77932"/>
    <lineage>
        <taxon>Eukaryota</taxon>
        <taxon>Metazoa</taxon>
        <taxon>Chordata</taxon>
        <taxon>Craniata</taxon>
        <taxon>Vertebrata</taxon>
        <taxon>Euteleostomi</taxon>
        <taxon>Mammalia</taxon>
        <taxon>Eutheria</taxon>
        <taxon>Laurasiatheria</taxon>
        <taxon>Perissodactyla</taxon>
        <taxon>Rhinocerotidae</taxon>
        <taxon>Diceros</taxon>
    </lineage>
</organism>
<comment type="catalytic activity">
    <reaction evidence="15 17">
        <text>pyruvate + ATP = phosphoenolpyruvate + ADP + H(+)</text>
        <dbReference type="Rhea" id="RHEA:18157"/>
        <dbReference type="ChEBI" id="CHEBI:15361"/>
        <dbReference type="ChEBI" id="CHEBI:15378"/>
        <dbReference type="ChEBI" id="CHEBI:30616"/>
        <dbReference type="ChEBI" id="CHEBI:58702"/>
        <dbReference type="ChEBI" id="CHEBI:456216"/>
        <dbReference type="EC" id="2.7.1.40"/>
    </reaction>
</comment>
<keyword evidence="10" id="KW-0067">ATP-binding</keyword>
<evidence type="ECO:0000256" key="7">
    <source>
        <dbReference type="ARBA" id="ARBA00022723"/>
    </source>
</evidence>
<dbReference type="GO" id="GO:0005524">
    <property type="term" value="F:ATP binding"/>
    <property type="evidence" value="ECO:0007669"/>
    <property type="project" value="UniProtKB-KW"/>
</dbReference>
<keyword evidence="22" id="KW-1185">Reference proteome</keyword>
<dbReference type="UniPathway" id="UPA00109">
    <property type="reaction ID" value="UER00188"/>
</dbReference>
<dbReference type="FunFam" id="3.40.1380.20:FF:000001">
    <property type="entry name" value="Pyruvate kinase"/>
    <property type="match status" value="1"/>
</dbReference>
<keyword evidence="5" id="KW-0021">Allosteric enzyme</keyword>
<dbReference type="Gene3D" id="2.40.33.10">
    <property type="entry name" value="PK beta-barrel domain-like"/>
    <property type="match status" value="1"/>
</dbReference>
<keyword evidence="13 17" id="KW-0324">Glycolysis</keyword>
<dbReference type="InterPro" id="IPR036918">
    <property type="entry name" value="Pyrv_Knase_C_sf"/>
</dbReference>
<dbReference type="EMBL" id="JACDTQ010000812">
    <property type="protein sequence ID" value="KAF5925289.1"/>
    <property type="molecule type" value="Genomic_DNA"/>
</dbReference>
<dbReference type="GO" id="GO:0004743">
    <property type="term" value="F:pyruvate kinase activity"/>
    <property type="evidence" value="ECO:0007669"/>
    <property type="project" value="UniProtKB-EC"/>
</dbReference>
<keyword evidence="11 17" id="KW-0460">Magnesium</keyword>
<evidence type="ECO:0000256" key="6">
    <source>
        <dbReference type="ARBA" id="ARBA00022679"/>
    </source>
</evidence>
<dbReference type="InterPro" id="IPR018209">
    <property type="entry name" value="Pyrv_Knase_AS"/>
</dbReference>
<dbReference type="InterPro" id="IPR015795">
    <property type="entry name" value="Pyrv_Knase_C"/>
</dbReference>
<dbReference type="AlphaFoldDB" id="A0A7J7FB84"/>
<dbReference type="NCBIfam" id="TIGR01064">
    <property type="entry name" value="pyruv_kin"/>
    <property type="match status" value="1"/>
</dbReference>
<protein>
    <recommendedName>
        <fullName evidence="17">Pyruvate kinase</fullName>
        <ecNumber evidence="17">2.7.1.40</ecNumber>
    </recommendedName>
</protein>
<comment type="cofactor">
    <cofactor evidence="2">
        <name>K(+)</name>
        <dbReference type="ChEBI" id="CHEBI:29103"/>
    </cofactor>
</comment>
<dbReference type="InterPro" id="IPR015793">
    <property type="entry name" value="Pyrv_Knase_brl"/>
</dbReference>
<comment type="similarity">
    <text evidence="4 17">Belongs to the pyruvate kinase family.</text>
</comment>
<feature type="domain" description="Pyruvate kinase barrel" evidence="19">
    <location>
        <begin position="98"/>
        <end position="424"/>
    </location>
</feature>
<dbReference type="InterPro" id="IPR040442">
    <property type="entry name" value="Pyrv_kinase-like_dom_sf"/>
</dbReference>
<comment type="cofactor">
    <cofactor evidence="1">
        <name>Mg(2+)</name>
        <dbReference type="ChEBI" id="CHEBI:18420"/>
    </cofactor>
</comment>
<dbReference type="GO" id="GO:0016301">
    <property type="term" value="F:kinase activity"/>
    <property type="evidence" value="ECO:0007669"/>
    <property type="project" value="UniProtKB-KW"/>
</dbReference>
<dbReference type="InterPro" id="IPR015806">
    <property type="entry name" value="Pyrv_Knase_insert_dom_sf"/>
</dbReference>
<evidence type="ECO:0000313" key="21">
    <source>
        <dbReference type="EMBL" id="KAF5925289.1"/>
    </source>
</evidence>
<dbReference type="InterPro" id="IPR001697">
    <property type="entry name" value="Pyr_Knase"/>
</dbReference>
<dbReference type="FunFam" id="2.40.33.10:FF:000023">
    <property type="entry name" value="Pyruvate kinase PKM"/>
    <property type="match status" value="1"/>
</dbReference>
<keyword evidence="14" id="KW-0670">Pyruvate</keyword>